<gene>
    <name evidence="7" type="ORF">F511_46192</name>
</gene>
<dbReference type="OrthoDB" id="1294417at2759"/>
<dbReference type="InterPro" id="IPR006564">
    <property type="entry name" value="Znf_PMZ"/>
</dbReference>
<evidence type="ECO:0000259" key="6">
    <source>
        <dbReference type="PROSITE" id="PS50966"/>
    </source>
</evidence>
<feature type="non-terminal residue" evidence="7">
    <location>
        <position position="1"/>
    </location>
</feature>
<evidence type="ECO:0000256" key="1">
    <source>
        <dbReference type="ARBA" id="ARBA00022723"/>
    </source>
</evidence>
<proteinExistence type="predicted"/>
<name>A0A2Z7A158_9LAMI</name>
<feature type="domain" description="SWIM-type" evidence="6">
    <location>
        <begin position="6"/>
        <end position="38"/>
    </location>
</feature>
<keyword evidence="1" id="KW-0479">Metal-binding</keyword>
<dbReference type="SMART" id="SM00575">
    <property type="entry name" value="ZnF_PMZ"/>
    <property type="match status" value="1"/>
</dbReference>
<dbReference type="EMBL" id="KV093969">
    <property type="protein sequence ID" value="KZT76783.1"/>
    <property type="molecule type" value="Genomic_DNA"/>
</dbReference>
<evidence type="ECO:0000256" key="2">
    <source>
        <dbReference type="ARBA" id="ARBA00022771"/>
    </source>
</evidence>
<dbReference type="InterPro" id="IPR007527">
    <property type="entry name" value="Znf_SWIM"/>
</dbReference>
<keyword evidence="3" id="KW-0862">Zinc</keyword>
<dbReference type="Pfam" id="PF04434">
    <property type="entry name" value="SWIM"/>
    <property type="match status" value="1"/>
</dbReference>
<accession>A0A2Z7A158</accession>
<sequence length="124" mass="14508">RGQRSQVVTLSVNECSCGKWTNLGIPCSHAICTAKWFGLDLTQLVGSWYLMSEYVSTYEGRFRPLADVEYWDPPAFELYHNSSRRERRRRGRDRTSRIANEMDQPSTRARQRIHRGSSSQQRRP</sequence>
<protein>
    <recommendedName>
        <fullName evidence="6">SWIM-type domain-containing protein</fullName>
    </recommendedName>
</protein>
<dbReference type="AlphaFoldDB" id="A0A2Z7A158"/>
<evidence type="ECO:0000313" key="7">
    <source>
        <dbReference type="EMBL" id="KZT76783.1"/>
    </source>
</evidence>
<keyword evidence="2 4" id="KW-0863">Zinc-finger</keyword>
<dbReference type="Proteomes" id="UP000250235">
    <property type="component" value="Unassembled WGS sequence"/>
</dbReference>
<organism evidence="7 8">
    <name type="scientific">Dorcoceras hygrometricum</name>
    <dbReference type="NCBI Taxonomy" id="472368"/>
    <lineage>
        <taxon>Eukaryota</taxon>
        <taxon>Viridiplantae</taxon>
        <taxon>Streptophyta</taxon>
        <taxon>Embryophyta</taxon>
        <taxon>Tracheophyta</taxon>
        <taxon>Spermatophyta</taxon>
        <taxon>Magnoliopsida</taxon>
        <taxon>eudicotyledons</taxon>
        <taxon>Gunneridae</taxon>
        <taxon>Pentapetalae</taxon>
        <taxon>asterids</taxon>
        <taxon>lamiids</taxon>
        <taxon>Lamiales</taxon>
        <taxon>Gesneriaceae</taxon>
        <taxon>Didymocarpoideae</taxon>
        <taxon>Trichosporeae</taxon>
        <taxon>Loxocarpinae</taxon>
        <taxon>Dorcoceras</taxon>
    </lineage>
</organism>
<dbReference type="GO" id="GO:0008270">
    <property type="term" value="F:zinc ion binding"/>
    <property type="evidence" value="ECO:0007669"/>
    <property type="project" value="UniProtKB-KW"/>
</dbReference>
<dbReference type="PROSITE" id="PS50966">
    <property type="entry name" value="ZF_SWIM"/>
    <property type="match status" value="1"/>
</dbReference>
<feature type="region of interest" description="Disordered" evidence="5">
    <location>
        <begin position="82"/>
        <end position="124"/>
    </location>
</feature>
<keyword evidence="8" id="KW-1185">Reference proteome</keyword>
<evidence type="ECO:0000256" key="5">
    <source>
        <dbReference type="SAM" id="MobiDB-lite"/>
    </source>
</evidence>
<reference evidence="7 8" key="1">
    <citation type="journal article" date="2015" name="Proc. Natl. Acad. Sci. U.S.A.">
        <title>The resurrection genome of Boea hygrometrica: A blueprint for survival of dehydration.</title>
        <authorList>
            <person name="Xiao L."/>
            <person name="Yang G."/>
            <person name="Zhang L."/>
            <person name="Yang X."/>
            <person name="Zhao S."/>
            <person name="Ji Z."/>
            <person name="Zhou Q."/>
            <person name="Hu M."/>
            <person name="Wang Y."/>
            <person name="Chen M."/>
            <person name="Xu Y."/>
            <person name="Jin H."/>
            <person name="Xiao X."/>
            <person name="Hu G."/>
            <person name="Bao F."/>
            <person name="Hu Y."/>
            <person name="Wan P."/>
            <person name="Li L."/>
            <person name="Deng X."/>
            <person name="Kuang T."/>
            <person name="Xiang C."/>
            <person name="Zhu J.K."/>
            <person name="Oliver M.J."/>
            <person name="He Y."/>
        </authorList>
    </citation>
    <scope>NUCLEOTIDE SEQUENCE [LARGE SCALE GENOMIC DNA]</scope>
    <source>
        <strain evidence="8">cv. XS01</strain>
    </source>
</reference>
<evidence type="ECO:0000313" key="8">
    <source>
        <dbReference type="Proteomes" id="UP000250235"/>
    </source>
</evidence>
<evidence type="ECO:0000256" key="4">
    <source>
        <dbReference type="PROSITE-ProRule" id="PRU00325"/>
    </source>
</evidence>
<evidence type="ECO:0000256" key="3">
    <source>
        <dbReference type="ARBA" id="ARBA00022833"/>
    </source>
</evidence>